<dbReference type="Proteomes" id="UP000320300">
    <property type="component" value="Unassembled WGS sequence"/>
</dbReference>
<name>A0A521FTG7_9SPHI</name>
<evidence type="ECO:0000313" key="2">
    <source>
        <dbReference type="Proteomes" id="UP000320300"/>
    </source>
</evidence>
<accession>A0A521FTG7</accession>
<proteinExistence type="predicted"/>
<protein>
    <submittedName>
        <fullName evidence="1">Uncharacterized protein</fullName>
    </submittedName>
</protein>
<evidence type="ECO:0000313" key="1">
    <source>
        <dbReference type="EMBL" id="SMO99478.1"/>
    </source>
</evidence>
<dbReference type="EMBL" id="FXTN01000023">
    <property type="protein sequence ID" value="SMO99478.1"/>
    <property type="molecule type" value="Genomic_DNA"/>
</dbReference>
<gene>
    <name evidence="1" type="ORF">SAMN06265348_1234</name>
</gene>
<keyword evidence="2" id="KW-1185">Reference proteome</keyword>
<dbReference type="AlphaFoldDB" id="A0A521FTG7"/>
<reference evidence="1 2" key="1">
    <citation type="submission" date="2017-05" db="EMBL/GenBank/DDBJ databases">
        <authorList>
            <person name="Varghese N."/>
            <person name="Submissions S."/>
        </authorList>
    </citation>
    <scope>NUCLEOTIDE SEQUENCE [LARGE SCALE GENOMIC DNA]</scope>
    <source>
        <strain evidence="1 2">DSM 19036</strain>
    </source>
</reference>
<organism evidence="1 2">
    <name type="scientific">Pedobacter westerhofensis</name>
    <dbReference type="NCBI Taxonomy" id="425512"/>
    <lineage>
        <taxon>Bacteria</taxon>
        <taxon>Pseudomonadati</taxon>
        <taxon>Bacteroidota</taxon>
        <taxon>Sphingobacteriia</taxon>
        <taxon>Sphingobacteriales</taxon>
        <taxon>Sphingobacteriaceae</taxon>
        <taxon>Pedobacter</taxon>
    </lineage>
</organism>
<sequence>MLYLHDDRQIYSGKMGFAPGNAIFFINFERFGINTTAIVTFIHEFEILTDCYFIEFIRIAGVCRTFCVCIFFFVRYAGDATAGYD</sequence>